<evidence type="ECO:0000256" key="8">
    <source>
        <dbReference type="SAM" id="MobiDB-lite"/>
    </source>
</evidence>
<dbReference type="PIRSF" id="PIRSF025414">
    <property type="entry name" value="Alpha-L-arabinofuranosidase"/>
    <property type="match status" value="1"/>
</dbReference>
<dbReference type="PANTHER" id="PTHR43817">
    <property type="entry name" value="GLYCOSYL HYDROLASE"/>
    <property type="match status" value="1"/>
</dbReference>
<organism evidence="9 10">
    <name type="scientific">Edaphobacter aggregans</name>
    <dbReference type="NCBI Taxonomy" id="570835"/>
    <lineage>
        <taxon>Bacteria</taxon>
        <taxon>Pseudomonadati</taxon>
        <taxon>Acidobacteriota</taxon>
        <taxon>Terriglobia</taxon>
        <taxon>Terriglobales</taxon>
        <taxon>Acidobacteriaceae</taxon>
        <taxon>Edaphobacter</taxon>
    </lineage>
</organism>
<evidence type="ECO:0000256" key="2">
    <source>
        <dbReference type="ARBA" id="ARBA00022729"/>
    </source>
</evidence>
<dbReference type="Pfam" id="PF04616">
    <property type="entry name" value="Glyco_hydro_43"/>
    <property type="match status" value="1"/>
</dbReference>
<proteinExistence type="inferred from homology"/>
<evidence type="ECO:0000256" key="6">
    <source>
        <dbReference type="PIRSR" id="PIRSR606710-2"/>
    </source>
</evidence>
<keyword evidence="10" id="KW-1185">Reference proteome</keyword>
<comment type="caution">
    <text evidence="9">The sequence shown here is derived from an EMBL/GenBank/DDBJ whole genome shotgun (WGS) entry which is preliminary data.</text>
</comment>
<name>A0A428MQF0_9BACT</name>
<evidence type="ECO:0000313" key="9">
    <source>
        <dbReference type="EMBL" id="RSL19132.1"/>
    </source>
</evidence>
<dbReference type="GO" id="GO:0004553">
    <property type="term" value="F:hydrolase activity, hydrolyzing O-glycosyl compounds"/>
    <property type="evidence" value="ECO:0007669"/>
    <property type="project" value="InterPro"/>
</dbReference>
<gene>
    <name evidence="9" type="ORF">EDE15_4768</name>
</gene>
<feature type="region of interest" description="Disordered" evidence="8">
    <location>
        <begin position="319"/>
        <end position="356"/>
    </location>
</feature>
<protein>
    <submittedName>
        <fullName evidence="9">GH43 family beta-xylosidase</fullName>
    </submittedName>
</protein>
<dbReference type="AlphaFoldDB" id="A0A428MQF0"/>
<keyword evidence="3 7" id="KW-0378">Hydrolase</keyword>
<dbReference type="Gene3D" id="2.115.10.20">
    <property type="entry name" value="Glycosyl hydrolase domain, family 43"/>
    <property type="match status" value="1"/>
</dbReference>
<reference evidence="9 10" key="1">
    <citation type="submission" date="2018-12" db="EMBL/GenBank/DDBJ databases">
        <title>Sequencing of bacterial isolates from soil warming experiment in Harvard Forest, Massachusetts, USA.</title>
        <authorList>
            <person name="Deangelis K."/>
        </authorList>
    </citation>
    <scope>NUCLEOTIDE SEQUENCE [LARGE SCALE GENOMIC DNA]</scope>
    <source>
        <strain evidence="9 10">EB153</strain>
    </source>
</reference>
<dbReference type="Proteomes" id="UP000269669">
    <property type="component" value="Unassembled WGS sequence"/>
</dbReference>
<feature type="active site" description="Proton acceptor" evidence="5">
    <location>
        <position position="47"/>
    </location>
</feature>
<sequence length="356" mass="40263">MSLGVTSENLFLLVTLYLLLISAAGHSQEPTLGQDTFHNPLLSSGPDPWVTQHNGFYYYMNTTGRNLTIWKTRDITDLAHAEKKIVWTPPAEGPYSHEIWAPELHFLDGKWYIYFAADGGANASHRVYVLENTAADPLIESWVFKGKVADKTDKWAIDPSVFENQGQKYLVWSGWDKDSDGEQRVYIAHLKNPWTIDSARVVLSYPKYSWEQVGDLLDRAEMPHVNVNEGPEILQHGNDIFLVYSASACWTDYYELGLLRAISGSNLLDPASWKKFDHPFFKQDRKAGVFGPGHNGFFRSPDGKEDWIIYHANSASKEGCGERRSPRIQPFTWNADGTPDFGKPIPTSTAIRKPSH</sequence>
<evidence type="ECO:0000256" key="4">
    <source>
        <dbReference type="ARBA" id="ARBA00023295"/>
    </source>
</evidence>
<evidence type="ECO:0000256" key="1">
    <source>
        <dbReference type="ARBA" id="ARBA00009865"/>
    </source>
</evidence>
<dbReference type="SUPFAM" id="SSF75005">
    <property type="entry name" value="Arabinanase/levansucrase/invertase"/>
    <property type="match status" value="1"/>
</dbReference>
<dbReference type="GO" id="GO:0005975">
    <property type="term" value="P:carbohydrate metabolic process"/>
    <property type="evidence" value="ECO:0007669"/>
    <property type="project" value="InterPro"/>
</dbReference>
<dbReference type="InterPro" id="IPR023296">
    <property type="entry name" value="Glyco_hydro_beta-prop_sf"/>
</dbReference>
<dbReference type="InterPro" id="IPR016828">
    <property type="entry name" value="Alpha-L-arabinofuranosidase"/>
</dbReference>
<dbReference type="CDD" id="cd18820">
    <property type="entry name" value="GH43_LbAraf43-like"/>
    <property type="match status" value="1"/>
</dbReference>
<evidence type="ECO:0000256" key="7">
    <source>
        <dbReference type="RuleBase" id="RU361187"/>
    </source>
</evidence>
<evidence type="ECO:0000313" key="10">
    <source>
        <dbReference type="Proteomes" id="UP000269669"/>
    </source>
</evidence>
<dbReference type="RefSeq" id="WP_260473037.1">
    <property type="nucleotide sequence ID" value="NZ_RSDW01000001.1"/>
</dbReference>
<evidence type="ECO:0000256" key="3">
    <source>
        <dbReference type="ARBA" id="ARBA00022801"/>
    </source>
</evidence>
<dbReference type="InterPro" id="IPR006710">
    <property type="entry name" value="Glyco_hydro_43"/>
</dbReference>
<dbReference type="EMBL" id="RSDW01000001">
    <property type="protein sequence ID" value="RSL19132.1"/>
    <property type="molecule type" value="Genomic_DNA"/>
</dbReference>
<keyword evidence="4 7" id="KW-0326">Glycosidase</keyword>
<feature type="active site" description="Proton donor" evidence="5">
    <location>
        <position position="221"/>
    </location>
</feature>
<keyword evidence="2" id="KW-0732">Signal</keyword>
<accession>A0A428MQF0</accession>
<dbReference type="PANTHER" id="PTHR43817:SF1">
    <property type="entry name" value="HYDROLASE, FAMILY 43, PUTATIVE (AFU_ORTHOLOGUE AFUA_3G01660)-RELATED"/>
    <property type="match status" value="1"/>
</dbReference>
<comment type="similarity">
    <text evidence="1 7">Belongs to the glycosyl hydrolase 43 family.</text>
</comment>
<evidence type="ECO:0000256" key="5">
    <source>
        <dbReference type="PIRSR" id="PIRSR606710-1"/>
    </source>
</evidence>
<feature type="site" description="Important for catalytic activity, responsible for pKa modulation of the active site Glu and correct orientation of both the proton donor and substrate" evidence="6">
    <location>
        <position position="158"/>
    </location>
</feature>